<keyword evidence="7" id="KW-0256">Endoplasmic reticulum</keyword>
<evidence type="ECO:0000256" key="1">
    <source>
        <dbReference type="ARBA" id="ARBA00001971"/>
    </source>
</evidence>
<dbReference type="GO" id="GO:0005506">
    <property type="term" value="F:iron ion binding"/>
    <property type="evidence" value="ECO:0007669"/>
    <property type="project" value="InterPro"/>
</dbReference>
<dbReference type="GO" id="GO:0020037">
    <property type="term" value="F:heme binding"/>
    <property type="evidence" value="ECO:0007669"/>
    <property type="project" value="InterPro"/>
</dbReference>
<keyword evidence="15" id="KW-1185">Reference proteome</keyword>
<evidence type="ECO:0000256" key="2">
    <source>
        <dbReference type="ARBA" id="ARBA00004174"/>
    </source>
</evidence>
<dbReference type="Proteomes" id="UP000292052">
    <property type="component" value="Unassembled WGS sequence"/>
</dbReference>
<evidence type="ECO:0000313" key="15">
    <source>
        <dbReference type="Proteomes" id="UP000292052"/>
    </source>
</evidence>
<keyword evidence="10" id="KW-0408">Iron</keyword>
<keyword evidence="6" id="KW-0479">Metal-binding</keyword>
<dbReference type="PANTHER" id="PTHR24292:SF100">
    <property type="entry name" value="CYTOCHROME P450 6A16, ISOFORM B-RELATED"/>
    <property type="match status" value="1"/>
</dbReference>
<evidence type="ECO:0000256" key="12">
    <source>
        <dbReference type="ARBA" id="ARBA00023136"/>
    </source>
</evidence>
<feature type="transmembrane region" description="Helical" evidence="13">
    <location>
        <begin position="6"/>
        <end position="26"/>
    </location>
</feature>
<reference evidence="14 15" key="1">
    <citation type="submission" date="2017-03" db="EMBL/GenBank/DDBJ databases">
        <title>Genome of the blue death feigning beetle - Asbolus verrucosus.</title>
        <authorList>
            <person name="Rider S.D."/>
        </authorList>
    </citation>
    <scope>NUCLEOTIDE SEQUENCE [LARGE SCALE GENOMIC DNA]</scope>
    <source>
        <strain evidence="14">Butters</strain>
        <tissue evidence="14">Head and leg muscle</tissue>
    </source>
</reference>
<keyword evidence="5" id="KW-0349">Heme</keyword>
<keyword evidence="13" id="KW-0812">Transmembrane</keyword>
<keyword evidence="8" id="KW-0492">Microsome</keyword>
<comment type="similarity">
    <text evidence="4">Belongs to the cytochrome P450 family.</text>
</comment>
<evidence type="ECO:0000256" key="11">
    <source>
        <dbReference type="ARBA" id="ARBA00023033"/>
    </source>
</evidence>
<evidence type="ECO:0000256" key="9">
    <source>
        <dbReference type="ARBA" id="ARBA00023002"/>
    </source>
</evidence>
<evidence type="ECO:0000256" key="13">
    <source>
        <dbReference type="SAM" id="Phobius"/>
    </source>
</evidence>
<keyword evidence="11" id="KW-0503">Monooxygenase</keyword>
<proteinExistence type="inferred from homology"/>
<dbReference type="EMBL" id="QDEB01026175">
    <property type="protein sequence ID" value="RZC40422.1"/>
    <property type="molecule type" value="Genomic_DNA"/>
</dbReference>
<dbReference type="Gene3D" id="1.10.630.10">
    <property type="entry name" value="Cytochrome P450"/>
    <property type="match status" value="1"/>
</dbReference>
<feature type="non-terminal residue" evidence="14">
    <location>
        <position position="252"/>
    </location>
</feature>
<evidence type="ECO:0000256" key="6">
    <source>
        <dbReference type="ARBA" id="ARBA00022723"/>
    </source>
</evidence>
<evidence type="ECO:0000256" key="10">
    <source>
        <dbReference type="ARBA" id="ARBA00023004"/>
    </source>
</evidence>
<evidence type="ECO:0000256" key="7">
    <source>
        <dbReference type="ARBA" id="ARBA00022824"/>
    </source>
</evidence>
<evidence type="ECO:0000313" key="14">
    <source>
        <dbReference type="EMBL" id="RZC40422.1"/>
    </source>
</evidence>
<dbReference type="InterPro" id="IPR001128">
    <property type="entry name" value="Cyt_P450"/>
</dbReference>
<keyword evidence="9" id="KW-0560">Oxidoreductase</keyword>
<comment type="caution">
    <text evidence="14">The sequence shown here is derived from an EMBL/GenBank/DDBJ whole genome shotgun (WGS) entry which is preliminary data.</text>
</comment>
<keyword evidence="13" id="KW-1133">Transmembrane helix</keyword>
<dbReference type="GO" id="GO:0016705">
    <property type="term" value="F:oxidoreductase activity, acting on paired donors, with incorporation or reduction of molecular oxygen"/>
    <property type="evidence" value="ECO:0007669"/>
    <property type="project" value="InterPro"/>
</dbReference>
<comment type="cofactor">
    <cofactor evidence="1">
        <name>heme</name>
        <dbReference type="ChEBI" id="CHEBI:30413"/>
    </cofactor>
</comment>
<dbReference type="PANTHER" id="PTHR24292">
    <property type="entry name" value="CYTOCHROME P450"/>
    <property type="match status" value="1"/>
</dbReference>
<comment type="subcellular location">
    <subcellularLocation>
        <location evidence="3">Endoplasmic reticulum membrane</location>
        <topology evidence="3">Peripheral membrane protein</topology>
    </subcellularLocation>
    <subcellularLocation>
        <location evidence="2">Microsome membrane</location>
        <topology evidence="2">Peripheral membrane protein</topology>
    </subcellularLocation>
</comment>
<organism evidence="14 15">
    <name type="scientific">Asbolus verrucosus</name>
    <name type="common">Desert ironclad beetle</name>
    <dbReference type="NCBI Taxonomy" id="1661398"/>
    <lineage>
        <taxon>Eukaryota</taxon>
        <taxon>Metazoa</taxon>
        <taxon>Ecdysozoa</taxon>
        <taxon>Arthropoda</taxon>
        <taxon>Hexapoda</taxon>
        <taxon>Insecta</taxon>
        <taxon>Pterygota</taxon>
        <taxon>Neoptera</taxon>
        <taxon>Endopterygota</taxon>
        <taxon>Coleoptera</taxon>
        <taxon>Polyphaga</taxon>
        <taxon>Cucujiformia</taxon>
        <taxon>Tenebrionidae</taxon>
        <taxon>Pimeliinae</taxon>
        <taxon>Asbolus</taxon>
    </lineage>
</organism>
<evidence type="ECO:0000256" key="3">
    <source>
        <dbReference type="ARBA" id="ARBA00004406"/>
    </source>
</evidence>
<dbReference type="Pfam" id="PF00067">
    <property type="entry name" value="p450"/>
    <property type="match status" value="1"/>
</dbReference>
<dbReference type="GO" id="GO:0004497">
    <property type="term" value="F:monooxygenase activity"/>
    <property type="evidence" value="ECO:0007669"/>
    <property type="project" value="UniProtKB-KW"/>
</dbReference>
<dbReference type="SUPFAM" id="SSF48264">
    <property type="entry name" value="Cytochrome P450"/>
    <property type="match status" value="1"/>
</dbReference>
<dbReference type="AlphaFoldDB" id="A0A482W5L1"/>
<evidence type="ECO:0000256" key="4">
    <source>
        <dbReference type="ARBA" id="ARBA00010617"/>
    </source>
</evidence>
<dbReference type="InterPro" id="IPR036396">
    <property type="entry name" value="Cyt_P450_sf"/>
</dbReference>
<dbReference type="OrthoDB" id="2789670at2759"/>
<protein>
    <submittedName>
        <fullName evidence="14">p450 domain containing protein</fullName>
    </submittedName>
</protein>
<keyword evidence="12 13" id="KW-0472">Membrane</keyword>
<dbReference type="InterPro" id="IPR002402">
    <property type="entry name" value="Cyt_P450_E_grp-II"/>
</dbReference>
<gene>
    <name evidence="14" type="ORF">BDFB_013550</name>
</gene>
<dbReference type="STRING" id="1661398.A0A482W5L1"/>
<dbReference type="InterPro" id="IPR050476">
    <property type="entry name" value="Insect_CytP450_Detox"/>
</dbReference>
<dbReference type="GO" id="GO:0005789">
    <property type="term" value="C:endoplasmic reticulum membrane"/>
    <property type="evidence" value="ECO:0007669"/>
    <property type="project" value="UniProtKB-SubCell"/>
</dbReference>
<dbReference type="PRINTS" id="PR00464">
    <property type="entry name" value="EP450II"/>
</dbReference>
<evidence type="ECO:0000256" key="8">
    <source>
        <dbReference type="ARBA" id="ARBA00022848"/>
    </source>
</evidence>
<accession>A0A482W5L1</accession>
<sequence>MFVTGSVGGNLIGLGVALLTIIIAYYKWTFQYWKRKNLPHLEPTIPFGNSSNPFKRKEHSGLRLKGNYDVMKANGWKHGGLYFMTSPTYMVVDLDYVKNVMTKDFQHFVDRGFYYNEKDDPLSAHLFAIGGTKWRNLRTKLTPTFTSGKMKMMFQTLVDCEPSLLEKIEDDCRKKEPIDIKETLGCFTTDIIGSCAFGLDCKTFKEENSPFRMYGKRVFDTTTSQMFKLIIVMNFPKLAKSLRIVTTSKDIS</sequence>
<evidence type="ECO:0000256" key="5">
    <source>
        <dbReference type="ARBA" id="ARBA00022617"/>
    </source>
</evidence>
<name>A0A482W5L1_ASBVE</name>